<evidence type="ECO:0000256" key="2">
    <source>
        <dbReference type="ARBA" id="ARBA00009116"/>
    </source>
</evidence>
<evidence type="ECO:0000256" key="5">
    <source>
        <dbReference type="SAM" id="MobiDB-lite"/>
    </source>
</evidence>
<comment type="similarity">
    <text evidence="2">Belongs to the ATP11 family.</text>
</comment>
<keyword evidence="4" id="KW-0496">Mitochondrion</keyword>
<evidence type="ECO:0000256" key="4">
    <source>
        <dbReference type="ARBA" id="ARBA00023128"/>
    </source>
</evidence>
<reference evidence="6 7" key="1">
    <citation type="submission" date="2020-07" db="EMBL/GenBank/DDBJ databases">
        <title>Comparative genomics of pyrophilous fungi reveals a link between fire events and developmental genes.</title>
        <authorList>
            <consortium name="DOE Joint Genome Institute"/>
            <person name="Steindorff A.S."/>
            <person name="Carver A."/>
            <person name="Calhoun S."/>
            <person name="Stillman K."/>
            <person name="Liu H."/>
            <person name="Lipzen A."/>
            <person name="Pangilinan J."/>
            <person name="Labutti K."/>
            <person name="Bruns T.D."/>
            <person name="Grigoriev I.V."/>
        </authorList>
    </citation>
    <scope>NUCLEOTIDE SEQUENCE [LARGE SCALE GENOMIC DNA]</scope>
    <source>
        <strain evidence="6 7">CBS 144469</strain>
    </source>
</reference>
<proteinExistence type="inferred from homology"/>
<sequence>MFRLAAQSTRASAFCGARRQFHVTPIAAKTVKDTVKDVAQDWSSSGGSQSKDSVRITAIRSRFRASTTKFPAHLFSVYPSSTMHRHLLRNKPPSSSIGRAGLTLEELAAKAKEEAAKKKQEEREALEATLPIRQVQAEAETAPSSSTSTASSEKPVERTPKAVTKERKDSSPVKPLSSILNLERIFEKPHTAEQIASLWTVYHAKASGGTGRGAVCASVPLDLYKRMESVAQQYSAFVVPLSRPRPASAEPLKEGESDTAYEFYFMQWLFHEKPPVPRATDPNNPFDIPSAKNSTNPPLATILFTPLQEYKQRQSFATPYLITTFYTDLATTHNTVLMRGEITPSAASANPGTADRFLLSQEDTQVLIMMLQRFYLWNKEGDAESTATTVLKTFHERPEEFKWEDLVKAATVI</sequence>
<comment type="caution">
    <text evidence="6">The sequence shown here is derived from an EMBL/GenBank/DDBJ whole genome shotgun (WGS) entry which is preliminary data.</text>
</comment>
<dbReference type="GO" id="GO:0033615">
    <property type="term" value="P:mitochondrial proton-transporting ATP synthase complex assembly"/>
    <property type="evidence" value="ECO:0007669"/>
    <property type="project" value="TreeGrafter"/>
</dbReference>
<comment type="subcellular location">
    <subcellularLocation>
        <location evidence="1">Mitochondrion</location>
    </subcellularLocation>
</comment>
<feature type="compositionally biased region" description="Low complexity" evidence="5">
    <location>
        <begin position="137"/>
        <end position="153"/>
    </location>
</feature>
<dbReference type="AlphaFoldDB" id="A0A8H6IKY1"/>
<gene>
    <name evidence="6" type="ORF">DFP72DRAFT_1088872</name>
</gene>
<dbReference type="InterPro" id="IPR010591">
    <property type="entry name" value="ATP11"/>
</dbReference>
<evidence type="ECO:0000313" key="6">
    <source>
        <dbReference type="EMBL" id="KAF6766492.1"/>
    </source>
</evidence>
<keyword evidence="3" id="KW-0809">Transit peptide</keyword>
<organism evidence="6 7">
    <name type="scientific">Ephemerocybe angulata</name>
    <dbReference type="NCBI Taxonomy" id="980116"/>
    <lineage>
        <taxon>Eukaryota</taxon>
        <taxon>Fungi</taxon>
        <taxon>Dikarya</taxon>
        <taxon>Basidiomycota</taxon>
        <taxon>Agaricomycotina</taxon>
        <taxon>Agaricomycetes</taxon>
        <taxon>Agaricomycetidae</taxon>
        <taxon>Agaricales</taxon>
        <taxon>Agaricineae</taxon>
        <taxon>Psathyrellaceae</taxon>
        <taxon>Ephemerocybe</taxon>
    </lineage>
</organism>
<keyword evidence="7" id="KW-1185">Reference proteome</keyword>
<dbReference type="Proteomes" id="UP000521943">
    <property type="component" value="Unassembled WGS sequence"/>
</dbReference>
<accession>A0A8H6IKY1</accession>
<dbReference type="GO" id="GO:0005739">
    <property type="term" value="C:mitochondrion"/>
    <property type="evidence" value="ECO:0007669"/>
    <property type="project" value="UniProtKB-SubCell"/>
</dbReference>
<dbReference type="Pfam" id="PF06644">
    <property type="entry name" value="ATP11"/>
    <property type="match status" value="1"/>
</dbReference>
<feature type="compositionally biased region" description="Basic and acidic residues" evidence="5">
    <location>
        <begin position="113"/>
        <end position="126"/>
    </location>
</feature>
<dbReference type="PANTHER" id="PTHR13126:SF0">
    <property type="entry name" value="ATP SYNTHASE MITOCHONDRIAL F1 COMPLEX ASSEMBLY FACTOR 1"/>
    <property type="match status" value="1"/>
</dbReference>
<dbReference type="PANTHER" id="PTHR13126">
    <property type="entry name" value="CHAPERONE ATP11"/>
    <property type="match status" value="1"/>
</dbReference>
<evidence type="ECO:0000256" key="1">
    <source>
        <dbReference type="ARBA" id="ARBA00004173"/>
    </source>
</evidence>
<evidence type="ECO:0000313" key="7">
    <source>
        <dbReference type="Proteomes" id="UP000521943"/>
    </source>
</evidence>
<dbReference type="EMBL" id="JACGCI010000001">
    <property type="protein sequence ID" value="KAF6766492.1"/>
    <property type="molecule type" value="Genomic_DNA"/>
</dbReference>
<feature type="region of interest" description="Disordered" evidence="5">
    <location>
        <begin position="113"/>
        <end position="174"/>
    </location>
</feature>
<evidence type="ECO:0000256" key="3">
    <source>
        <dbReference type="ARBA" id="ARBA00022946"/>
    </source>
</evidence>
<dbReference type="OrthoDB" id="16535at2759"/>
<feature type="compositionally biased region" description="Basic and acidic residues" evidence="5">
    <location>
        <begin position="154"/>
        <end position="171"/>
    </location>
</feature>
<name>A0A8H6IKY1_9AGAR</name>
<protein>
    <submittedName>
        <fullName evidence="6">F1 ATPase assembly protein 11</fullName>
    </submittedName>
</protein>